<name>A0A081S2Q3_PHOTE</name>
<keyword evidence="1" id="KW-1133">Transmembrane helix</keyword>
<evidence type="ECO:0000313" key="2">
    <source>
        <dbReference type="EMBL" id="KER05206.1"/>
    </source>
</evidence>
<organism evidence="2 3">
    <name type="scientific">Photorhabdus temperata subsp. temperata Meg1</name>
    <dbReference type="NCBI Taxonomy" id="1393735"/>
    <lineage>
        <taxon>Bacteria</taxon>
        <taxon>Pseudomonadati</taxon>
        <taxon>Pseudomonadota</taxon>
        <taxon>Gammaproteobacteria</taxon>
        <taxon>Enterobacterales</taxon>
        <taxon>Morganellaceae</taxon>
        <taxon>Photorhabdus</taxon>
    </lineage>
</organism>
<keyword evidence="1" id="KW-0812">Transmembrane</keyword>
<evidence type="ECO:0000256" key="1">
    <source>
        <dbReference type="SAM" id="Phobius"/>
    </source>
</evidence>
<feature type="transmembrane region" description="Helical" evidence="1">
    <location>
        <begin position="49"/>
        <end position="69"/>
    </location>
</feature>
<dbReference type="EMBL" id="JGVH01000001">
    <property type="protein sequence ID" value="KER05206.1"/>
    <property type="molecule type" value="Genomic_DNA"/>
</dbReference>
<reference evidence="2 3" key="1">
    <citation type="submission" date="2014-03" db="EMBL/GenBank/DDBJ databases">
        <title>Draft Genome of Photorhabdus temperata Meg1.</title>
        <authorList>
            <person name="Hurst S.G.IV."/>
            <person name="Morris K."/>
            <person name="Thomas K."/>
            <person name="Tisa L.S."/>
        </authorList>
    </citation>
    <scope>NUCLEOTIDE SEQUENCE [LARGE SCALE GENOMIC DNA]</scope>
    <source>
        <strain evidence="2 3">Meg1</strain>
    </source>
</reference>
<proteinExistence type="predicted"/>
<feature type="transmembrane region" description="Helical" evidence="1">
    <location>
        <begin position="20"/>
        <end position="40"/>
    </location>
</feature>
<protein>
    <submittedName>
        <fullName evidence="2">Uncharacterized protein</fullName>
    </submittedName>
</protein>
<comment type="caution">
    <text evidence="2">The sequence shown here is derived from an EMBL/GenBank/DDBJ whole genome shotgun (WGS) entry which is preliminary data.</text>
</comment>
<accession>A0A081S2Q3</accession>
<sequence>MSWPIPEIPRLRVVAPVRYGLWGMILLLMLAVGTGMALVLRETPDLLQVVLYGSLPAFFSWMLLFGAVLNRYERFCTAAQAWEAASAETRFQWQQWSRKQLAVVGNFILTPEPQGIAPLLGKPKEIPAFPDAGRTLSVPSTDIRQLLAKVDDKFEQQCSGYRSLLCTIYLAGAPSMDLSYHQECVQQQWSLVPTQIESREVITSLYDKAAFEGLIMVIACQCWPAKGGKEEYSEFLSAQLLSSTAFAAQKKLNVLAGMGRALPSLPGEIKKDFRMLFEYNRIAKNSMQHLWMTGGSQNVLTELMMDGRDSPFHFVPENPVHLIDHTFGPPGPLSVFLTSAMLTEATGLTNSDHIIINQLPEGSAVLYLMTKELHP</sequence>
<evidence type="ECO:0000313" key="3">
    <source>
        <dbReference type="Proteomes" id="UP000028002"/>
    </source>
</evidence>
<gene>
    <name evidence="2" type="ORF">MEG1DRAFT_00101</name>
</gene>
<dbReference type="RefSeq" id="WP_036836767.1">
    <property type="nucleotide sequence ID" value="NZ_CAWLUD010000001.1"/>
</dbReference>
<dbReference type="PATRIC" id="fig|1393735.3.peg.101"/>
<keyword evidence="1" id="KW-0472">Membrane</keyword>
<dbReference type="AlphaFoldDB" id="A0A081S2Q3"/>
<dbReference type="Proteomes" id="UP000028002">
    <property type="component" value="Unassembled WGS sequence"/>
</dbReference>